<organism evidence="1 2">
    <name type="scientific">Mucuna pruriens</name>
    <name type="common">Velvet bean</name>
    <name type="synonym">Dolichos pruriens</name>
    <dbReference type="NCBI Taxonomy" id="157652"/>
    <lineage>
        <taxon>Eukaryota</taxon>
        <taxon>Viridiplantae</taxon>
        <taxon>Streptophyta</taxon>
        <taxon>Embryophyta</taxon>
        <taxon>Tracheophyta</taxon>
        <taxon>Spermatophyta</taxon>
        <taxon>Magnoliopsida</taxon>
        <taxon>eudicotyledons</taxon>
        <taxon>Gunneridae</taxon>
        <taxon>Pentapetalae</taxon>
        <taxon>rosids</taxon>
        <taxon>fabids</taxon>
        <taxon>Fabales</taxon>
        <taxon>Fabaceae</taxon>
        <taxon>Papilionoideae</taxon>
        <taxon>50 kb inversion clade</taxon>
        <taxon>NPAAA clade</taxon>
        <taxon>indigoferoid/millettioid clade</taxon>
        <taxon>Phaseoleae</taxon>
        <taxon>Mucuna</taxon>
    </lineage>
</organism>
<feature type="non-terminal residue" evidence="1">
    <location>
        <position position="1"/>
    </location>
</feature>
<keyword evidence="2" id="KW-1185">Reference proteome</keyword>
<accession>A0A371HST1</accession>
<reference evidence="1" key="1">
    <citation type="submission" date="2018-05" db="EMBL/GenBank/DDBJ databases">
        <title>Draft genome of Mucuna pruriens seed.</title>
        <authorList>
            <person name="Nnadi N.E."/>
            <person name="Vos R."/>
            <person name="Hasami M.H."/>
            <person name="Devisetty U.K."/>
            <person name="Aguiy J.C."/>
        </authorList>
    </citation>
    <scope>NUCLEOTIDE SEQUENCE [LARGE SCALE GENOMIC DNA]</scope>
    <source>
        <strain evidence="1">JCA_2017</strain>
    </source>
</reference>
<evidence type="ECO:0000313" key="2">
    <source>
        <dbReference type="Proteomes" id="UP000257109"/>
    </source>
</evidence>
<evidence type="ECO:0000313" key="1">
    <source>
        <dbReference type="EMBL" id="RDY05838.1"/>
    </source>
</evidence>
<dbReference type="EMBL" id="QJKJ01001804">
    <property type="protein sequence ID" value="RDY05838.1"/>
    <property type="molecule type" value="Genomic_DNA"/>
</dbReference>
<dbReference type="AlphaFoldDB" id="A0A371HST1"/>
<protein>
    <submittedName>
        <fullName evidence="1">Uncharacterized protein</fullName>
    </submittedName>
</protein>
<proteinExistence type="predicted"/>
<gene>
    <name evidence="1" type="ORF">CR513_10279</name>
</gene>
<name>A0A371HST1_MUCPR</name>
<comment type="caution">
    <text evidence="1">The sequence shown here is derived from an EMBL/GenBank/DDBJ whole genome shotgun (WGS) entry which is preliminary data.</text>
</comment>
<sequence length="117" mass="13514">MRVTLVFNNFLQLSFLHAKTIIVGESLQTLSNYKGSLGNHWGFLDHEREGGVLIHSTRSISHLNNFMEDYELIDLSFQDRSNLTMSIETQSIFTTIPSLNKREKSMICYREMIDLGQ</sequence>
<dbReference type="Proteomes" id="UP000257109">
    <property type="component" value="Unassembled WGS sequence"/>
</dbReference>